<reference evidence="1" key="3">
    <citation type="submission" date="2025-09" db="UniProtKB">
        <authorList>
            <consortium name="Ensembl"/>
        </authorList>
    </citation>
    <scope>IDENTIFICATION</scope>
</reference>
<protein>
    <submittedName>
        <fullName evidence="1">Uncharacterized protein</fullName>
    </submittedName>
</protein>
<evidence type="ECO:0000313" key="1">
    <source>
        <dbReference type="Ensembl" id="ENSCSAVP00000002817.1"/>
    </source>
</evidence>
<sequence>KWPSIKVGTAESASQRIAVLKHRLYNVPISLSSLKYAVRRKHFQCIERSDCRGFTPAQSRDCSGGYGVTGVLIENPIKRWRHLIRHRCYTKHERDLCHTHRIIDV</sequence>
<dbReference type="AlphaFoldDB" id="H2YBW9"/>
<organism evidence="1 2">
    <name type="scientific">Ciona savignyi</name>
    <name type="common">Pacific transparent sea squirt</name>
    <dbReference type="NCBI Taxonomy" id="51511"/>
    <lineage>
        <taxon>Eukaryota</taxon>
        <taxon>Metazoa</taxon>
        <taxon>Chordata</taxon>
        <taxon>Tunicata</taxon>
        <taxon>Ascidiacea</taxon>
        <taxon>Phlebobranchia</taxon>
        <taxon>Cionidae</taxon>
        <taxon>Ciona</taxon>
    </lineage>
</organism>
<accession>H2YBW9</accession>
<dbReference type="Ensembl" id="ENSCSAVT00000002861.1">
    <property type="protein sequence ID" value="ENSCSAVP00000002817.1"/>
    <property type="gene ID" value="ENSCSAVG00000001677.1"/>
</dbReference>
<evidence type="ECO:0000313" key="2">
    <source>
        <dbReference type="Proteomes" id="UP000007875"/>
    </source>
</evidence>
<reference evidence="2" key="1">
    <citation type="submission" date="2003-08" db="EMBL/GenBank/DDBJ databases">
        <authorList>
            <person name="Birren B."/>
            <person name="Nusbaum C."/>
            <person name="Abebe A."/>
            <person name="Abouelleil A."/>
            <person name="Adekoya E."/>
            <person name="Ait-zahra M."/>
            <person name="Allen N."/>
            <person name="Allen T."/>
            <person name="An P."/>
            <person name="Anderson M."/>
            <person name="Anderson S."/>
            <person name="Arachchi H."/>
            <person name="Armbruster J."/>
            <person name="Bachantsang P."/>
            <person name="Baldwin J."/>
            <person name="Barry A."/>
            <person name="Bayul T."/>
            <person name="Blitshsteyn B."/>
            <person name="Bloom T."/>
            <person name="Blye J."/>
            <person name="Boguslavskiy L."/>
            <person name="Borowsky M."/>
            <person name="Boukhgalter B."/>
            <person name="Brunache A."/>
            <person name="Butler J."/>
            <person name="Calixte N."/>
            <person name="Calvo S."/>
            <person name="Camarata J."/>
            <person name="Campo K."/>
            <person name="Chang J."/>
            <person name="Cheshatsang Y."/>
            <person name="Citroen M."/>
            <person name="Collymore A."/>
            <person name="Considine T."/>
            <person name="Cook A."/>
            <person name="Cooke P."/>
            <person name="Corum B."/>
            <person name="Cuomo C."/>
            <person name="David R."/>
            <person name="Dawoe T."/>
            <person name="Degray S."/>
            <person name="Dodge S."/>
            <person name="Dooley K."/>
            <person name="Dorje P."/>
            <person name="Dorjee K."/>
            <person name="Dorris L."/>
            <person name="Duffey N."/>
            <person name="Dupes A."/>
            <person name="Elkins T."/>
            <person name="Engels R."/>
            <person name="Erickson J."/>
            <person name="Farina A."/>
            <person name="Faro S."/>
            <person name="Ferreira P."/>
            <person name="Fischer H."/>
            <person name="Fitzgerald M."/>
            <person name="Foley K."/>
            <person name="Gage D."/>
            <person name="Galagan J."/>
            <person name="Gearin G."/>
            <person name="Gnerre S."/>
            <person name="Gnirke A."/>
            <person name="Goyette A."/>
            <person name="Graham J."/>
            <person name="Grandbois E."/>
            <person name="Gyaltsen K."/>
            <person name="Hafez N."/>
            <person name="Hagopian D."/>
            <person name="Hagos B."/>
            <person name="Hall J."/>
            <person name="Hatcher B."/>
            <person name="Heller A."/>
            <person name="Higgins H."/>
            <person name="Honan T."/>
            <person name="Horn A."/>
            <person name="Houde N."/>
            <person name="Hughes L."/>
            <person name="Hulme W."/>
            <person name="Husby E."/>
            <person name="Iliev I."/>
            <person name="Jaffe D."/>
            <person name="Jones C."/>
            <person name="Kamal M."/>
            <person name="Kamat A."/>
            <person name="Kamvysselis M."/>
            <person name="Karlsson E."/>
            <person name="Kells C."/>
            <person name="Kieu A."/>
            <person name="Kisner P."/>
            <person name="Kodira C."/>
            <person name="Kulbokas E."/>
            <person name="Labutti K."/>
            <person name="Lama D."/>
            <person name="Landers T."/>
            <person name="Leger J."/>
            <person name="Levine S."/>
            <person name="Lewis D."/>
            <person name="Lewis T."/>
            <person name="Lindblad-toh K."/>
            <person name="Liu X."/>
            <person name="Lokyitsang T."/>
            <person name="Lokyitsang Y."/>
            <person name="Lucien O."/>
            <person name="Lui A."/>
            <person name="Ma L.J."/>
            <person name="Mabbitt R."/>
            <person name="Macdonald J."/>
            <person name="Maclean C."/>
            <person name="Major J."/>
            <person name="Manning J."/>
            <person name="Marabella R."/>
            <person name="Maru K."/>
            <person name="Matthews C."/>
            <person name="Mauceli E."/>
            <person name="Mccarthy M."/>
            <person name="Mcdonough S."/>
            <person name="Mcghee T."/>
            <person name="Meldrim J."/>
            <person name="Meneus L."/>
            <person name="Mesirov J."/>
            <person name="Mihalev A."/>
            <person name="Mihova T."/>
            <person name="Mikkelsen T."/>
            <person name="Mlenga V."/>
            <person name="Moru K."/>
            <person name="Mozes J."/>
            <person name="Mulrain L."/>
            <person name="Munson G."/>
            <person name="Naylor J."/>
            <person name="Newes C."/>
            <person name="Nguyen C."/>
            <person name="Nguyen N."/>
            <person name="Nguyen T."/>
            <person name="Nicol R."/>
            <person name="Nielsen C."/>
            <person name="Nizzari M."/>
            <person name="Norbu C."/>
            <person name="Norbu N."/>
            <person name="O'donnell P."/>
            <person name="Okoawo O."/>
            <person name="O'leary S."/>
            <person name="Omotosho B."/>
            <person name="O'neill K."/>
            <person name="Osman S."/>
            <person name="Parker S."/>
            <person name="Perrin D."/>
            <person name="Phunkhang P."/>
            <person name="Piqani B."/>
            <person name="Purcell S."/>
            <person name="Rachupka T."/>
            <person name="Ramasamy U."/>
            <person name="Rameau R."/>
            <person name="Ray V."/>
            <person name="Raymond C."/>
            <person name="Retta R."/>
            <person name="Richardson S."/>
            <person name="Rise C."/>
            <person name="Rodriguez J."/>
            <person name="Rogers J."/>
            <person name="Rogov P."/>
            <person name="Rutman M."/>
            <person name="Schupbach R."/>
            <person name="Seaman C."/>
            <person name="Settipalli S."/>
            <person name="Sharpe T."/>
            <person name="Sheridan J."/>
            <person name="Sherpa N."/>
            <person name="Shi J."/>
            <person name="Smirnov S."/>
            <person name="Smith C."/>
            <person name="Sougnez C."/>
            <person name="Spencer B."/>
            <person name="Stalker J."/>
            <person name="Stange-thomann N."/>
            <person name="Stavropoulos S."/>
            <person name="Stetson K."/>
            <person name="Stone C."/>
            <person name="Stone S."/>
            <person name="Stubbs M."/>
            <person name="Talamas J."/>
            <person name="Tchuinga P."/>
            <person name="Tenzing P."/>
            <person name="Tesfaye S."/>
            <person name="Theodore J."/>
            <person name="Thoulutsang Y."/>
            <person name="Topham K."/>
            <person name="Towey S."/>
            <person name="Tsamla T."/>
            <person name="Tsomo N."/>
            <person name="Vallee D."/>
            <person name="Vassiliev H."/>
            <person name="Venkataraman V."/>
            <person name="Vinson J."/>
            <person name="Vo A."/>
            <person name="Wade C."/>
            <person name="Wang S."/>
            <person name="Wangchuk T."/>
            <person name="Wangdi T."/>
            <person name="Whittaker C."/>
            <person name="Wilkinson J."/>
            <person name="Wu Y."/>
            <person name="Wyman D."/>
            <person name="Yadav S."/>
            <person name="Yang S."/>
            <person name="Yang X."/>
            <person name="Yeager S."/>
            <person name="Yee E."/>
            <person name="Young G."/>
            <person name="Zainoun J."/>
            <person name="Zembeck L."/>
            <person name="Zimmer A."/>
            <person name="Zody M."/>
            <person name="Lander E."/>
        </authorList>
    </citation>
    <scope>NUCLEOTIDE SEQUENCE [LARGE SCALE GENOMIC DNA]</scope>
</reference>
<reference evidence="1" key="2">
    <citation type="submission" date="2025-08" db="UniProtKB">
        <authorList>
            <consortium name="Ensembl"/>
        </authorList>
    </citation>
    <scope>IDENTIFICATION</scope>
</reference>
<keyword evidence="2" id="KW-1185">Reference proteome</keyword>
<dbReference type="Proteomes" id="UP000007875">
    <property type="component" value="Unassembled WGS sequence"/>
</dbReference>
<dbReference type="HOGENOM" id="CLU_2242547_0_0_1"/>
<proteinExistence type="predicted"/>
<name>H2YBW9_CIOSA</name>
<dbReference type="InParanoid" id="H2YBW9"/>